<dbReference type="CDD" id="cd04087">
    <property type="entry name" value="PTPA"/>
    <property type="match status" value="1"/>
</dbReference>
<feature type="compositionally biased region" description="Low complexity" evidence="11">
    <location>
        <begin position="409"/>
        <end position="439"/>
    </location>
</feature>
<evidence type="ECO:0000256" key="1">
    <source>
        <dbReference type="ARBA" id="ARBA00000971"/>
    </source>
</evidence>
<dbReference type="Proteomes" id="UP000654918">
    <property type="component" value="Unassembled WGS sequence"/>
</dbReference>
<proteinExistence type="inferred from homology"/>
<name>A0A8H6N6Q1_9PEZI</name>
<feature type="compositionally biased region" description="Pro residues" evidence="11">
    <location>
        <begin position="465"/>
        <end position="475"/>
    </location>
</feature>
<evidence type="ECO:0000256" key="11">
    <source>
        <dbReference type="SAM" id="MobiDB-lite"/>
    </source>
</evidence>
<dbReference type="InterPro" id="IPR043170">
    <property type="entry name" value="PTPA_C_lid"/>
</dbReference>
<comment type="subcellular location">
    <subcellularLocation>
        <location evidence="3 10">Cytoplasm</location>
    </subcellularLocation>
    <subcellularLocation>
        <location evidence="2">Nucleus</location>
    </subcellularLocation>
</comment>
<evidence type="ECO:0000313" key="12">
    <source>
        <dbReference type="EMBL" id="KAF6821476.1"/>
    </source>
</evidence>
<dbReference type="FunFam" id="1.20.120.1150:FF:000003">
    <property type="entry name" value="Serine/threonine-protein phosphatase 2A activator"/>
    <property type="match status" value="1"/>
</dbReference>
<dbReference type="PANTHER" id="PTHR10012">
    <property type="entry name" value="SERINE/THREONINE-PROTEIN PHOSPHATASE 2A REGULATORY SUBUNIT B"/>
    <property type="match status" value="1"/>
</dbReference>
<comment type="catalytic activity">
    <reaction evidence="1 10">
        <text>[protein]-peptidylproline (omega=180) = [protein]-peptidylproline (omega=0)</text>
        <dbReference type="Rhea" id="RHEA:16237"/>
        <dbReference type="Rhea" id="RHEA-COMP:10747"/>
        <dbReference type="Rhea" id="RHEA-COMP:10748"/>
        <dbReference type="ChEBI" id="CHEBI:83833"/>
        <dbReference type="ChEBI" id="CHEBI:83834"/>
        <dbReference type="EC" id="5.2.1.8"/>
    </reaction>
</comment>
<comment type="caution">
    <text evidence="12">The sequence shown here is derived from an EMBL/GenBank/DDBJ whole genome shotgun (WGS) entry which is preliminary data.</text>
</comment>
<dbReference type="GO" id="GO:0005737">
    <property type="term" value="C:cytoplasm"/>
    <property type="evidence" value="ECO:0007669"/>
    <property type="project" value="UniProtKB-SubCell"/>
</dbReference>
<dbReference type="EMBL" id="WIGO01000258">
    <property type="protein sequence ID" value="KAF6821476.1"/>
    <property type="molecule type" value="Genomic_DNA"/>
</dbReference>
<protein>
    <recommendedName>
        <fullName evidence="10">Serine/threonine-protein phosphatase 2A activator</fullName>
        <ecNumber evidence="10">5.2.1.8</ecNumber>
    </recommendedName>
    <alternativeName>
        <fullName evidence="10">Phosphotyrosyl phosphatase activator</fullName>
    </alternativeName>
</protein>
<dbReference type="Gene3D" id="1.20.120.1150">
    <property type="match status" value="1"/>
</dbReference>
<evidence type="ECO:0000256" key="7">
    <source>
        <dbReference type="ARBA" id="ARBA00023235"/>
    </source>
</evidence>
<comment type="similarity">
    <text evidence="4 10">Belongs to the PTPA-type PPIase family.</text>
</comment>
<evidence type="ECO:0000256" key="2">
    <source>
        <dbReference type="ARBA" id="ARBA00004123"/>
    </source>
</evidence>
<dbReference type="GO" id="GO:0003755">
    <property type="term" value="F:peptidyl-prolyl cis-trans isomerase activity"/>
    <property type="evidence" value="ECO:0007669"/>
    <property type="project" value="UniProtKB-KW"/>
</dbReference>
<dbReference type="Pfam" id="PF03095">
    <property type="entry name" value="PTPA"/>
    <property type="match status" value="1"/>
</dbReference>
<feature type="region of interest" description="Disordered" evidence="11">
    <location>
        <begin position="1"/>
        <end position="34"/>
    </location>
</feature>
<keyword evidence="13" id="KW-1185">Reference proteome</keyword>
<feature type="region of interest" description="Disordered" evidence="11">
    <location>
        <begin position="394"/>
        <end position="497"/>
    </location>
</feature>
<keyword evidence="5 10" id="KW-0963">Cytoplasm</keyword>
<dbReference type="InterPro" id="IPR037218">
    <property type="entry name" value="PTPA_sf"/>
</dbReference>
<reference evidence="12" key="1">
    <citation type="journal article" date="2020" name="Phytopathology">
        <title>Genome Sequence Resources of Colletotrichum truncatum, C. plurivorum, C. musicola, and C. sojae: Four Species Pathogenic to Soybean (Glycine max).</title>
        <authorList>
            <person name="Rogerio F."/>
            <person name="Boufleur T.R."/>
            <person name="Ciampi-Guillardi M."/>
            <person name="Sukno S.A."/>
            <person name="Thon M.R."/>
            <person name="Massola Junior N.S."/>
            <person name="Baroncelli R."/>
        </authorList>
    </citation>
    <scope>NUCLEOTIDE SEQUENCE</scope>
    <source>
        <strain evidence="12">LFN00145</strain>
    </source>
</reference>
<keyword evidence="8" id="KW-0539">Nucleus</keyword>
<evidence type="ECO:0000256" key="6">
    <source>
        <dbReference type="ARBA" id="ARBA00023110"/>
    </source>
</evidence>
<accession>A0A8H6N6Q1</accession>
<feature type="region of interest" description="Disordered" evidence="11">
    <location>
        <begin position="76"/>
        <end position="95"/>
    </location>
</feature>
<dbReference type="GO" id="GO:0007052">
    <property type="term" value="P:mitotic spindle organization"/>
    <property type="evidence" value="ECO:0007669"/>
    <property type="project" value="TreeGrafter"/>
</dbReference>
<sequence>MASQPPSMDPPSVSTPPPAPAFPSLRRLPKTTPHAFQTPAKRINTGTDLATFLTTTAYRDILVFLLQLNRSLCPRRSPQGGPATTYPLTSLPSQSSGPIKALQDLLSAAEALIDLAPPDPGPRRFGNVSFRKWHELLAERAPDLLSTHLPPSVLSFPAAPGSEPPAAELLSYLLGAFGSPQRLDYGTGHELSFLAFLGALYKLSFFDADGESDATDRAIVLGVIEPYLRVVRRLILTYTLEPAGSHGVWGLDDHSFMPYIFGSAQLTTPITQGSAEPMPTEGSVRGAPKTGDIVKPAVVEAQRGENLYFSAVGFINDVKKGPFWEHSPILFDVSGVRDGWGKINKGMLKMFNAEVLQKFPVVQHFTFGSLFSWDQDPDAAPVAPSVHAANQPSYNYPATTAPPPGQGAGTAAPWAAGGQGRAPPGTGTAAPWAAGAAGRMPPPGAGAGAGIPYSRQSPAATSRAPPAPGMLPMPAPGGQAGGSTDAQISLTKAPWAK</sequence>
<dbReference type="GO" id="GO:0005634">
    <property type="term" value="C:nucleus"/>
    <property type="evidence" value="ECO:0007669"/>
    <property type="project" value="UniProtKB-SubCell"/>
</dbReference>
<feature type="compositionally biased region" description="Polar residues" evidence="11">
    <location>
        <begin position="86"/>
        <end position="95"/>
    </location>
</feature>
<evidence type="ECO:0000313" key="13">
    <source>
        <dbReference type="Proteomes" id="UP000654918"/>
    </source>
</evidence>
<dbReference type="GO" id="GO:0000159">
    <property type="term" value="C:protein phosphatase type 2A complex"/>
    <property type="evidence" value="ECO:0007669"/>
    <property type="project" value="TreeGrafter"/>
</dbReference>
<evidence type="ECO:0000256" key="10">
    <source>
        <dbReference type="RuleBase" id="RU361210"/>
    </source>
</evidence>
<evidence type="ECO:0000256" key="9">
    <source>
        <dbReference type="ARBA" id="ARBA00025287"/>
    </source>
</evidence>
<comment type="function">
    <text evidence="9">PPIases accelerate the folding of proteins. It catalyzes the cis-trans isomerization of proline imidic peptide bonds in oligopeptides. Acts as a regulatory subunit for PP2A-like phosphatases modulating their activity or substrate specificity, probably by inducing a conformational change in the catalytic subunit, a direct target of the PPIase. Can reactivate inactive phosphatase PP2A-phosphatase methylesterase complexes (PP2Ai) in presence of ATP and Mg(2+) by dissociating the inactive form from the complex.</text>
</comment>
<keyword evidence="7 10" id="KW-0413">Isomerase</keyword>
<evidence type="ECO:0000256" key="3">
    <source>
        <dbReference type="ARBA" id="ARBA00004496"/>
    </source>
</evidence>
<evidence type="ECO:0000256" key="8">
    <source>
        <dbReference type="ARBA" id="ARBA00023242"/>
    </source>
</evidence>
<dbReference type="AlphaFoldDB" id="A0A8H6N6Q1"/>
<dbReference type="EC" id="5.2.1.8" evidence="10"/>
<evidence type="ECO:0000256" key="4">
    <source>
        <dbReference type="ARBA" id="ARBA00011019"/>
    </source>
</evidence>
<organism evidence="12 13">
    <name type="scientific">Colletotrichum plurivorum</name>
    <dbReference type="NCBI Taxonomy" id="2175906"/>
    <lineage>
        <taxon>Eukaryota</taxon>
        <taxon>Fungi</taxon>
        <taxon>Dikarya</taxon>
        <taxon>Ascomycota</taxon>
        <taxon>Pezizomycotina</taxon>
        <taxon>Sordariomycetes</taxon>
        <taxon>Hypocreomycetidae</taxon>
        <taxon>Glomerellales</taxon>
        <taxon>Glomerellaceae</taxon>
        <taxon>Colletotrichum</taxon>
        <taxon>Colletotrichum orchidearum species complex</taxon>
    </lineage>
</organism>
<gene>
    <name evidence="12" type="ORF">CPLU01_12458</name>
</gene>
<dbReference type="GO" id="GO:0008160">
    <property type="term" value="F:protein tyrosine phosphatase activator activity"/>
    <property type="evidence" value="ECO:0007669"/>
    <property type="project" value="TreeGrafter"/>
</dbReference>
<feature type="compositionally biased region" description="Low complexity" evidence="11">
    <location>
        <begin position="454"/>
        <end position="464"/>
    </location>
</feature>
<dbReference type="SUPFAM" id="SSF140984">
    <property type="entry name" value="PTPA-like"/>
    <property type="match status" value="1"/>
</dbReference>
<evidence type="ECO:0000256" key="5">
    <source>
        <dbReference type="ARBA" id="ARBA00022490"/>
    </source>
</evidence>
<keyword evidence="6 10" id="KW-0697">Rotamase</keyword>
<feature type="compositionally biased region" description="Pro residues" evidence="11">
    <location>
        <begin position="7"/>
        <end position="21"/>
    </location>
</feature>
<dbReference type="PANTHER" id="PTHR10012:SF3">
    <property type="entry name" value="SERINE_THREONINE-PROTEIN PHOSPHATASE 2A ACTIVATOR 1"/>
    <property type="match status" value="1"/>
</dbReference>
<dbReference type="InterPro" id="IPR004327">
    <property type="entry name" value="Phstyr_phstse_ac"/>
</dbReference>